<dbReference type="PANTHER" id="PTHR28314:SF1">
    <property type="entry name" value="MEDIATOR OF RNA POLYMERASE II TRANSCRIPTION SUBUNIT 29"/>
    <property type="match status" value="1"/>
</dbReference>
<dbReference type="AlphaFoldDB" id="C1BSV7"/>
<feature type="region of interest" description="Disordered" evidence="10">
    <location>
        <begin position="1"/>
        <end position="88"/>
    </location>
</feature>
<sequence>MQNSKKIRMSQPQRVMPPHVHMQQQQMNPQMGMQPQLMQSQQHMPPGAQMAQGSTMSLGTQLPQQSQMQQQPPQQVPPPQRSQPQEDKLVSNARKLVCGPLKDKWSQTLREAALRIYQNGVHDVGLPGTSSNLPPQGKFENNLEDFHAICDQIELNLKCAIQCMNQSSASNRYMPIPPNLSRTELRNDYLTYPQYINTSKQQIIFAEDVRQMLNQAATDVVERNVPT</sequence>
<accession>C1BSV7</accession>
<evidence type="ECO:0000256" key="3">
    <source>
        <dbReference type="ARBA" id="ARBA00019684"/>
    </source>
</evidence>
<evidence type="ECO:0000256" key="10">
    <source>
        <dbReference type="SAM" id="MobiDB-lite"/>
    </source>
</evidence>
<evidence type="ECO:0000256" key="2">
    <source>
        <dbReference type="ARBA" id="ARBA00009851"/>
    </source>
</evidence>
<comment type="similarity">
    <text evidence="2">Belongs to the Mediator complex subunit 29 family.</text>
</comment>
<name>C1BSV7_LEPSM</name>
<evidence type="ECO:0000256" key="8">
    <source>
        <dbReference type="ARBA" id="ARBA00030916"/>
    </source>
</evidence>
<dbReference type="InterPro" id="IPR021018">
    <property type="entry name" value="Mediator_Med29_met"/>
</dbReference>
<feature type="compositionally biased region" description="Low complexity" evidence="10">
    <location>
        <begin position="16"/>
        <end position="46"/>
    </location>
</feature>
<keyword evidence="5" id="KW-0010">Activator</keyword>
<feature type="compositionally biased region" description="Polar residues" evidence="10">
    <location>
        <begin position="51"/>
        <end position="60"/>
    </location>
</feature>
<comment type="subcellular location">
    <subcellularLocation>
        <location evidence="1">Nucleus</location>
    </subcellularLocation>
</comment>
<dbReference type="GO" id="GO:0006357">
    <property type="term" value="P:regulation of transcription by RNA polymerase II"/>
    <property type="evidence" value="ECO:0007669"/>
    <property type="project" value="TreeGrafter"/>
</dbReference>
<dbReference type="GO" id="GO:0003712">
    <property type="term" value="F:transcription coregulator activity"/>
    <property type="evidence" value="ECO:0007669"/>
    <property type="project" value="TreeGrafter"/>
</dbReference>
<reference evidence="11" key="1">
    <citation type="submission" date="2009-06" db="EMBL/GenBank/DDBJ databases">
        <title>Lepeophtheirus salmonis ESTs and full-length cDNAs.</title>
        <authorList>
            <person name="Yasuike M."/>
            <person name="von Schalburg K."/>
            <person name="Cooper G."/>
            <person name="Leong J."/>
            <person name="Jones S.R.M."/>
            <person name="Koop B.F."/>
        </authorList>
    </citation>
    <scope>NUCLEOTIDE SEQUENCE</scope>
    <source>
        <strain evidence="11">Pacific form</strain>
        <tissue evidence="11">Whole</tissue>
    </source>
</reference>
<dbReference type="PANTHER" id="PTHR28314">
    <property type="entry name" value="MEDIATOR OF RNA POLYMERASE II TRANSCRIPTION SUBUNIT 29"/>
    <property type="match status" value="1"/>
</dbReference>
<evidence type="ECO:0000313" key="11">
    <source>
        <dbReference type="EMBL" id="ACO12110.1"/>
    </source>
</evidence>
<dbReference type="EMBL" id="BT077686">
    <property type="protein sequence ID" value="ACO12110.1"/>
    <property type="molecule type" value="mRNA"/>
</dbReference>
<keyword evidence="4" id="KW-0805">Transcription regulation</keyword>
<evidence type="ECO:0000256" key="9">
    <source>
        <dbReference type="ARBA" id="ARBA00031963"/>
    </source>
</evidence>
<proteinExistence type="evidence at transcript level"/>
<dbReference type="GO" id="GO:0016592">
    <property type="term" value="C:mediator complex"/>
    <property type="evidence" value="ECO:0007669"/>
    <property type="project" value="InterPro"/>
</dbReference>
<evidence type="ECO:0000256" key="1">
    <source>
        <dbReference type="ARBA" id="ARBA00004123"/>
    </source>
</evidence>
<organism evidence="11">
    <name type="scientific">Lepeophtheirus salmonis</name>
    <name type="common">Salmon louse</name>
    <name type="synonym">Caligus salmonis</name>
    <dbReference type="NCBI Taxonomy" id="72036"/>
    <lineage>
        <taxon>Eukaryota</taxon>
        <taxon>Metazoa</taxon>
        <taxon>Ecdysozoa</taxon>
        <taxon>Arthropoda</taxon>
        <taxon>Crustacea</taxon>
        <taxon>Multicrustacea</taxon>
        <taxon>Hexanauplia</taxon>
        <taxon>Copepoda</taxon>
        <taxon>Siphonostomatoida</taxon>
        <taxon>Caligidae</taxon>
        <taxon>Lepeophtheirus</taxon>
    </lineage>
</organism>
<dbReference type="OrthoDB" id="6366949at2759"/>
<gene>
    <name evidence="11" type="primary">MED29</name>
</gene>
<evidence type="ECO:0000256" key="6">
    <source>
        <dbReference type="ARBA" id="ARBA00023163"/>
    </source>
</evidence>
<evidence type="ECO:0000256" key="4">
    <source>
        <dbReference type="ARBA" id="ARBA00023015"/>
    </source>
</evidence>
<evidence type="ECO:0000256" key="5">
    <source>
        <dbReference type="ARBA" id="ARBA00023159"/>
    </source>
</evidence>
<protein>
    <recommendedName>
        <fullName evidence="3">Mediator of RNA polymerase II transcription subunit 29</fullName>
    </recommendedName>
    <alternativeName>
        <fullName evidence="9">Mediator complex subunit 29</fullName>
    </alternativeName>
    <alternativeName>
        <fullName evidence="8">Protein intersex</fullName>
    </alternativeName>
</protein>
<dbReference type="Pfam" id="PF11568">
    <property type="entry name" value="Med29"/>
    <property type="match status" value="1"/>
</dbReference>
<feature type="compositionally biased region" description="Low complexity" evidence="10">
    <location>
        <begin position="61"/>
        <end position="73"/>
    </location>
</feature>
<keyword evidence="6" id="KW-0804">Transcription</keyword>
<keyword evidence="7" id="KW-0539">Nucleus</keyword>
<evidence type="ECO:0000256" key="7">
    <source>
        <dbReference type="ARBA" id="ARBA00023242"/>
    </source>
</evidence>